<keyword evidence="2" id="KW-0808">Transferase</keyword>
<organism evidence="4 5">
    <name type="scientific">Dryococelus australis</name>
    <dbReference type="NCBI Taxonomy" id="614101"/>
    <lineage>
        <taxon>Eukaryota</taxon>
        <taxon>Metazoa</taxon>
        <taxon>Ecdysozoa</taxon>
        <taxon>Arthropoda</taxon>
        <taxon>Hexapoda</taxon>
        <taxon>Insecta</taxon>
        <taxon>Pterygota</taxon>
        <taxon>Neoptera</taxon>
        <taxon>Polyneoptera</taxon>
        <taxon>Phasmatodea</taxon>
        <taxon>Verophasmatodea</taxon>
        <taxon>Anareolatae</taxon>
        <taxon>Phasmatidae</taxon>
        <taxon>Eurycanthinae</taxon>
        <taxon>Dryococelus</taxon>
    </lineage>
</organism>
<gene>
    <name evidence="4" type="ORF">PR048_001075</name>
</gene>
<keyword evidence="5" id="KW-1185">Reference proteome</keyword>
<reference evidence="4 5" key="1">
    <citation type="submission" date="2023-02" db="EMBL/GenBank/DDBJ databases">
        <title>LHISI_Scaffold_Assembly.</title>
        <authorList>
            <person name="Stuart O.P."/>
            <person name="Cleave R."/>
            <person name="Magrath M.J.L."/>
            <person name="Mikheyev A.S."/>
        </authorList>
    </citation>
    <scope>NUCLEOTIDE SEQUENCE [LARGE SCALE GENOMIC DNA]</scope>
    <source>
        <strain evidence="4">Daus_M_001</strain>
        <tissue evidence="4">Leg muscle</tissue>
    </source>
</reference>
<dbReference type="InterPro" id="IPR005522">
    <property type="entry name" value="IPK"/>
</dbReference>
<evidence type="ECO:0008006" key="6">
    <source>
        <dbReference type="Google" id="ProtNLM"/>
    </source>
</evidence>
<evidence type="ECO:0000256" key="3">
    <source>
        <dbReference type="ARBA" id="ARBA00022777"/>
    </source>
</evidence>
<accession>A0ABQ9IGF6</accession>
<comment type="similarity">
    <text evidence="1">Belongs to the inositol phosphokinase (IPK) family.</text>
</comment>
<evidence type="ECO:0000313" key="5">
    <source>
        <dbReference type="Proteomes" id="UP001159363"/>
    </source>
</evidence>
<dbReference type="SUPFAM" id="SSF56104">
    <property type="entry name" value="SAICAR synthase-like"/>
    <property type="match status" value="1"/>
</dbReference>
<dbReference type="Gene3D" id="3.30.470.160">
    <property type="entry name" value="Inositol polyphosphate kinase"/>
    <property type="match status" value="1"/>
</dbReference>
<sequence length="388" mass="43111">MRGEWMVLQHGGPGSCASTPYANSSDFPKSYYLKLMNLLEQNKTKNLTWKFSFPCILDLKMGTRQYGDTASLSKKQSKMYKVVNTTSGKLGVRIGGMQFSNNLQWCSTVQIAKTRTSYGMRTKDKLERASQNLQTIHTIFTKIQKTQGNDIDAAESVHLPLPLAAAPADNVLCSIAGDIHACGEFSLIVDETAYVAGVEQVSINIRIVKDLEPEELFIQLHQQLERIMDVFCHFNIQLQNMRGLCYNGAANMSGMFKGVQARIAHEQPLALYAHCGNHSLSLALQDVERQTTLICNCLQWTNDVAVIISYSPRRKAQFAEIYLVNEENLSSGVRPLCPTRWTAQVASISGILNTYNSVLTMISNITESKEEILSSARGLLDQLTKAGV</sequence>
<dbReference type="InterPro" id="IPR012337">
    <property type="entry name" value="RNaseH-like_sf"/>
</dbReference>
<proteinExistence type="inferred from homology"/>
<name>A0ABQ9IGF6_9NEOP</name>
<comment type="caution">
    <text evidence="4">The sequence shown here is derived from an EMBL/GenBank/DDBJ whole genome shotgun (WGS) entry which is preliminary data.</text>
</comment>
<dbReference type="SUPFAM" id="SSF53098">
    <property type="entry name" value="Ribonuclease H-like"/>
    <property type="match status" value="1"/>
</dbReference>
<dbReference type="InterPro" id="IPR038286">
    <property type="entry name" value="IPK_sf"/>
</dbReference>
<evidence type="ECO:0000256" key="2">
    <source>
        <dbReference type="ARBA" id="ARBA00022679"/>
    </source>
</evidence>
<dbReference type="Pfam" id="PF03770">
    <property type="entry name" value="IPK"/>
    <property type="match status" value="1"/>
</dbReference>
<dbReference type="PANTHER" id="PTHR45749:SF21">
    <property type="entry name" value="DUF4371 DOMAIN-CONTAINING PROTEIN"/>
    <property type="match status" value="1"/>
</dbReference>
<evidence type="ECO:0000313" key="4">
    <source>
        <dbReference type="EMBL" id="KAJ8895737.1"/>
    </source>
</evidence>
<dbReference type="Proteomes" id="UP001159363">
    <property type="component" value="Chromosome 1"/>
</dbReference>
<dbReference type="EMBL" id="JARBHB010000001">
    <property type="protein sequence ID" value="KAJ8895737.1"/>
    <property type="molecule type" value="Genomic_DNA"/>
</dbReference>
<keyword evidence="3" id="KW-0418">Kinase</keyword>
<dbReference type="PANTHER" id="PTHR45749">
    <property type="match status" value="1"/>
</dbReference>
<protein>
    <recommendedName>
        <fullName evidence="6">Kinase</fullName>
    </recommendedName>
</protein>
<evidence type="ECO:0000256" key="1">
    <source>
        <dbReference type="ARBA" id="ARBA00007374"/>
    </source>
</evidence>